<dbReference type="InterPro" id="IPR040442">
    <property type="entry name" value="Pyrv_kinase-like_dom_sf"/>
</dbReference>
<dbReference type="Gene3D" id="3.20.20.60">
    <property type="entry name" value="Phosphoenolpyruvate-binding domains"/>
    <property type="match status" value="1"/>
</dbReference>
<dbReference type="AlphaFoldDB" id="A0A1I6YJF4"/>
<proteinExistence type="predicted"/>
<evidence type="ECO:0000259" key="4">
    <source>
        <dbReference type="Pfam" id="PF03328"/>
    </source>
</evidence>
<dbReference type="Proteomes" id="UP000198844">
    <property type="component" value="Unassembled WGS sequence"/>
</dbReference>
<sequence>MCVSTRSRPTGSSTTCSALGALPRVAGLVVSKAEDAATLIAALTDAHDALGIVPLIETARAFAALDAIAGAPRVERLMFGTIDFQLDIGVEGNGDELLYFRSRLTLASRIAGIAAPVDGVTTVFDDVTVIEQEARRARRLGFRGKLCIHPKQIAAVHAAFAWRDDEVAQARRVVEAGEASGGAAVALDGKMIDTPVLIKAREILASLPH</sequence>
<keyword evidence="3" id="KW-0460">Magnesium</keyword>
<evidence type="ECO:0000256" key="2">
    <source>
        <dbReference type="ARBA" id="ARBA00022723"/>
    </source>
</evidence>
<evidence type="ECO:0000313" key="5">
    <source>
        <dbReference type="EMBL" id="SFT50477.1"/>
    </source>
</evidence>
<dbReference type="GO" id="GO:0016829">
    <property type="term" value="F:lyase activity"/>
    <property type="evidence" value="ECO:0007669"/>
    <property type="project" value="UniProtKB-KW"/>
</dbReference>
<dbReference type="GO" id="GO:0000287">
    <property type="term" value="F:magnesium ion binding"/>
    <property type="evidence" value="ECO:0007669"/>
    <property type="project" value="TreeGrafter"/>
</dbReference>
<evidence type="ECO:0000256" key="1">
    <source>
        <dbReference type="ARBA" id="ARBA00001946"/>
    </source>
</evidence>
<feature type="domain" description="HpcH/HpaI aldolase/citrate lyase" evidence="4">
    <location>
        <begin position="46"/>
        <end position="150"/>
    </location>
</feature>
<protein>
    <submittedName>
        <fullName evidence="5">Citrate lyase subunit beta / citryl-CoA lyase</fullName>
    </submittedName>
</protein>
<evidence type="ECO:0000256" key="3">
    <source>
        <dbReference type="ARBA" id="ARBA00022842"/>
    </source>
</evidence>
<dbReference type="PANTHER" id="PTHR32308">
    <property type="entry name" value="LYASE BETA SUBUNIT, PUTATIVE (AFU_ORTHOLOGUE AFUA_4G13030)-RELATED"/>
    <property type="match status" value="1"/>
</dbReference>
<dbReference type="InterPro" id="IPR015813">
    <property type="entry name" value="Pyrv/PenolPyrv_kinase-like_dom"/>
</dbReference>
<dbReference type="InterPro" id="IPR005000">
    <property type="entry name" value="Aldolase/citrate-lyase_domain"/>
</dbReference>
<dbReference type="PANTHER" id="PTHR32308:SF0">
    <property type="entry name" value="HPCH_HPAI ALDOLASE_CITRATE LYASE DOMAIN-CONTAINING PROTEIN"/>
    <property type="match status" value="1"/>
</dbReference>
<reference evidence="5 6" key="1">
    <citation type="submission" date="2016-10" db="EMBL/GenBank/DDBJ databases">
        <authorList>
            <person name="de Groot N.N."/>
        </authorList>
    </citation>
    <scope>NUCLEOTIDE SEQUENCE [LARGE SCALE GENOMIC DNA]</scope>
    <source>
        <strain evidence="5 6">LMG 27731</strain>
    </source>
</reference>
<gene>
    <name evidence="5" type="ORF">SAMN05192563_1001526</name>
</gene>
<keyword evidence="5" id="KW-0456">Lyase</keyword>
<dbReference type="GO" id="GO:0006107">
    <property type="term" value="P:oxaloacetate metabolic process"/>
    <property type="evidence" value="ECO:0007669"/>
    <property type="project" value="TreeGrafter"/>
</dbReference>
<evidence type="ECO:0000313" key="6">
    <source>
        <dbReference type="Proteomes" id="UP000198844"/>
    </source>
</evidence>
<keyword evidence="2" id="KW-0479">Metal-binding</keyword>
<name>A0A1I6YJF4_9BURK</name>
<dbReference type="Pfam" id="PF03328">
    <property type="entry name" value="HpcH_HpaI"/>
    <property type="match status" value="1"/>
</dbReference>
<comment type="cofactor">
    <cofactor evidence="1">
        <name>Mg(2+)</name>
        <dbReference type="ChEBI" id="CHEBI:18420"/>
    </cofactor>
</comment>
<organism evidence="5 6">
    <name type="scientific">Paraburkholderia aspalathi</name>
    <dbReference type="NCBI Taxonomy" id="1324617"/>
    <lineage>
        <taxon>Bacteria</taxon>
        <taxon>Pseudomonadati</taxon>
        <taxon>Pseudomonadota</taxon>
        <taxon>Betaproteobacteria</taxon>
        <taxon>Burkholderiales</taxon>
        <taxon>Burkholderiaceae</taxon>
        <taxon>Paraburkholderia</taxon>
    </lineage>
</organism>
<accession>A0A1I6YJF4</accession>
<dbReference type="EMBL" id="FPBH01000001">
    <property type="protein sequence ID" value="SFT50477.1"/>
    <property type="molecule type" value="Genomic_DNA"/>
</dbReference>
<dbReference type="SUPFAM" id="SSF51621">
    <property type="entry name" value="Phosphoenolpyruvate/pyruvate domain"/>
    <property type="match status" value="1"/>
</dbReference>